<keyword evidence="3" id="KW-0378">Hydrolase</keyword>
<dbReference type="InterPro" id="IPR018247">
    <property type="entry name" value="EF_Hand_1_Ca_BS"/>
</dbReference>
<dbReference type="Pfam" id="PF01522">
    <property type="entry name" value="Polysacc_deac_1"/>
    <property type="match status" value="1"/>
</dbReference>
<dbReference type="PANTHER" id="PTHR46471">
    <property type="entry name" value="CHITIN DEACETYLASE"/>
    <property type="match status" value="1"/>
</dbReference>
<dbReference type="InterPro" id="IPR011990">
    <property type="entry name" value="TPR-like_helical_dom_sf"/>
</dbReference>
<evidence type="ECO:0000256" key="6">
    <source>
        <dbReference type="SAM" id="Coils"/>
    </source>
</evidence>
<dbReference type="CDD" id="cd10917">
    <property type="entry name" value="CE4_NodB_like_6s_7s"/>
    <property type="match status" value="1"/>
</dbReference>
<dbReference type="eggNOG" id="COG0457">
    <property type="taxonomic scope" value="Bacteria"/>
</dbReference>
<dbReference type="SUPFAM" id="SSF88713">
    <property type="entry name" value="Glycoside hydrolase/deacetylase"/>
    <property type="match status" value="1"/>
</dbReference>
<organism evidence="8">
    <name type="scientific">Solibacter usitatus (strain Ellin6076)</name>
    <dbReference type="NCBI Taxonomy" id="234267"/>
    <lineage>
        <taxon>Bacteria</taxon>
        <taxon>Pseudomonadati</taxon>
        <taxon>Acidobacteriota</taxon>
        <taxon>Terriglobia</taxon>
        <taxon>Bryobacterales</taxon>
        <taxon>Solibacteraceae</taxon>
        <taxon>Candidatus Solibacter</taxon>
    </lineage>
</organism>
<dbReference type="Gene3D" id="3.40.50.1460">
    <property type="match status" value="1"/>
</dbReference>
<feature type="repeat" description="TPR" evidence="5">
    <location>
        <begin position="819"/>
        <end position="852"/>
    </location>
</feature>
<evidence type="ECO:0000313" key="8">
    <source>
        <dbReference type="EMBL" id="ABJ85391.1"/>
    </source>
</evidence>
<keyword evidence="5" id="KW-0802">TPR repeat</keyword>
<evidence type="ECO:0000256" key="3">
    <source>
        <dbReference type="ARBA" id="ARBA00022801"/>
    </source>
</evidence>
<dbReference type="AlphaFoldDB" id="Q01Y74"/>
<evidence type="ECO:0000256" key="4">
    <source>
        <dbReference type="ARBA" id="ARBA00023277"/>
    </source>
</evidence>
<dbReference type="KEGG" id="sus:Acid_4430"/>
<dbReference type="PROSITE" id="PS51677">
    <property type="entry name" value="NODB"/>
    <property type="match status" value="1"/>
</dbReference>
<evidence type="ECO:0000256" key="1">
    <source>
        <dbReference type="ARBA" id="ARBA00022723"/>
    </source>
</evidence>
<dbReference type="PANTHER" id="PTHR46471:SF2">
    <property type="entry name" value="CHITIN DEACETYLASE-RELATED"/>
    <property type="match status" value="1"/>
</dbReference>
<keyword evidence="4" id="KW-0119">Carbohydrate metabolism</keyword>
<sequence precursor="true">MNRLVVPLTLNRKKLVLLTAALVAIASLAMWVRPQRYLQPRFQADAALDSAFHSVTTDYREIIVLMDGAETLDDAARERCRNAGRQIFFRKQQAIEGLKQRLGARGGENGIRQLVQYLTTGAGLHDADKLAFLDLVDDLQRPDDRGPLSGSVKGLLDNLQSIQLAYREEVTRIFSQFGTRGAAPAREKWDRYVRALRQQFSREKILGEFGEPVPEPEEGLRGGVSREIFGNEFAPKSVALTFDDGPHPKYTDQILALLRKYGLRACFFELGMNLGTVEGNEARLSAGAAVSRRVLDAGHVIANHSYSHPVLPKLTETARDSEIDRTSLLLEKVAGHKPDLFRAPYGARNKEIIDRVTNEGLHSVMWTIDSLDWADPIPESVAMRVLHDLNVKQKGIILFHDIHKQGVMALSPVIEELQRQEYTFLSYSGGHFVKAEAPQVTERSPSPGEGPAPAAVPVAGAKAPYYRDSWAVIVGVNDYQTWPKLRYAVNDATAVEEALVNKFGFQRDHIRKLINQDATRQRIMQVLGDEFTDGNKVKREDRVFFFFAGHGATRTFADGRQIGFIVPVDADRENYLSTAISMTQLRDASDLIAAKHIYFVMDSCYSGLALSRGAGAFSRDHSYLEEVTRRTARQILTAGGADQQVADDGPNGHSVFTWALLQGLDGKADLDGNGVITASELGAYISPIVASFSKQTPSVGNMVGSEGGEFLFELQPEALTSATVKQDTKAVKLNEELVTLEKEVSAKQAELLRLQESVQAETVRLSQLRGSEARPAPATRSVSKAYDLDRQARDLFRARKLDEALKKSQEAVKLKPNDPILLNNLGFLYFAMGRNDEAATYLEKTLQLDPKRKEAHGNIAEVYLKMGRKPEAKQHYEEYLRLYPASPKAEEFRRILHTL</sequence>
<dbReference type="GO" id="GO:0046872">
    <property type="term" value="F:metal ion binding"/>
    <property type="evidence" value="ECO:0007669"/>
    <property type="project" value="UniProtKB-KW"/>
</dbReference>
<dbReference type="HOGENOM" id="CLU_324368_0_0_0"/>
<gene>
    <name evidence="8" type="ordered locus">Acid_4430</name>
</gene>
<dbReference type="Gene3D" id="1.25.40.10">
    <property type="entry name" value="Tetratricopeptide repeat domain"/>
    <property type="match status" value="1"/>
</dbReference>
<dbReference type="GO" id="GO:0006508">
    <property type="term" value="P:proteolysis"/>
    <property type="evidence" value="ECO:0007669"/>
    <property type="project" value="InterPro"/>
</dbReference>
<accession>Q01Y74</accession>
<dbReference type="GO" id="GO:0004197">
    <property type="term" value="F:cysteine-type endopeptidase activity"/>
    <property type="evidence" value="ECO:0007669"/>
    <property type="project" value="InterPro"/>
</dbReference>
<dbReference type="STRING" id="234267.Acid_4430"/>
<proteinExistence type="predicted"/>
<feature type="repeat" description="TPR" evidence="5">
    <location>
        <begin position="853"/>
        <end position="886"/>
    </location>
</feature>
<keyword evidence="1" id="KW-0479">Metal-binding</keyword>
<name>Q01Y74_SOLUE</name>
<dbReference type="InterPro" id="IPR011330">
    <property type="entry name" value="Glyco_hydro/deAcase_b/a-brl"/>
</dbReference>
<dbReference type="SUPFAM" id="SSF52129">
    <property type="entry name" value="Caspase-like"/>
    <property type="match status" value="1"/>
</dbReference>
<feature type="coiled-coil region" evidence="6">
    <location>
        <begin position="730"/>
        <end position="757"/>
    </location>
</feature>
<dbReference type="SUPFAM" id="SSF48452">
    <property type="entry name" value="TPR-like"/>
    <property type="match status" value="1"/>
</dbReference>
<dbReference type="eggNOG" id="COG4249">
    <property type="taxonomic scope" value="Bacteria"/>
</dbReference>
<evidence type="ECO:0000256" key="5">
    <source>
        <dbReference type="PROSITE-ProRule" id="PRU00339"/>
    </source>
</evidence>
<dbReference type="SMART" id="SM00028">
    <property type="entry name" value="TPR"/>
    <property type="match status" value="3"/>
</dbReference>
<dbReference type="InterPro" id="IPR002509">
    <property type="entry name" value="NODB_dom"/>
</dbReference>
<dbReference type="InParanoid" id="Q01Y74"/>
<dbReference type="InterPro" id="IPR029030">
    <property type="entry name" value="Caspase-like_dom_sf"/>
</dbReference>
<evidence type="ECO:0000259" key="7">
    <source>
        <dbReference type="PROSITE" id="PS51677"/>
    </source>
</evidence>
<dbReference type="InterPro" id="IPR019734">
    <property type="entry name" value="TPR_rpt"/>
</dbReference>
<dbReference type="GO" id="GO:0016810">
    <property type="term" value="F:hydrolase activity, acting on carbon-nitrogen (but not peptide) bonds"/>
    <property type="evidence" value="ECO:0007669"/>
    <property type="project" value="InterPro"/>
</dbReference>
<keyword evidence="2" id="KW-0732">Signal</keyword>
<keyword evidence="6" id="KW-0175">Coiled coil</keyword>
<dbReference type="OrthoDB" id="9812065at2"/>
<dbReference type="InterPro" id="IPR011600">
    <property type="entry name" value="Pept_C14_caspase"/>
</dbReference>
<protein>
    <submittedName>
        <fullName evidence="8">Polysaccharide deacetylase</fullName>
    </submittedName>
</protein>
<dbReference type="eggNOG" id="COG0726">
    <property type="taxonomic scope" value="Bacteria"/>
</dbReference>
<dbReference type="PROSITE" id="PS50005">
    <property type="entry name" value="TPR"/>
    <property type="match status" value="2"/>
</dbReference>
<dbReference type="Gene3D" id="3.20.20.370">
    <property type="entry name" value="Glycoside hydrolase/deacetylase"/>
    <property type="match status" value="1"/>
</dbReference>
<dbReference type="Pfam" id="PF00656">
    <property type="entry name" value="Peptidase_C14"/>
    <property type="match status" value="1"/>
</dbReference>
<dbReference type="GO" id="GO:0005975">
    <property type="term" value="P:carbohydrate metabolic process"/>
    <property type="evidence" value="ECO:0007669"/>
    <property type="project" value="InterPro"/>
</dbReference>
<reference evidence="8" key="1">
    <citation type="submission" date="2006-10" db="EMBL/GenBank/DDBJ databases">
        <title>Complete sequence of Solibacter usitatus Ellin6076.</title>
        <authorList>
            <consortium name="US DOE Joint Genome Institute"/>
            <person name="Copeland A."/>
            <person name="Lucas S."/>
            <person name="Lapidus A."/>
            <person name="Barry K."/>
            <person name="Detter J.C."/>
            <person name="Glavina del Rio T."/>
            <person name="Hammon N."/>
            <person name="Israni S."/>
            <person name="Dalin E."/>
            <person name="Tice H."/>
            <person name="Pitluck S."/>
            <person name="Thompson L.S."/>
            <person name="Brettin T."/>
            <person name="Bruce D."/>
            <person name="Han C."/>
            <person name="Tapia R."/>
            <person name="Gilna P."/>
            <person name="Schmutz J."/>
            <person name="Larimer F."/>
            <person name="Land M."/>
            <person name="Hauser L."/>
            <person name="Kyrpides N."/>
            <person name="Mikhailova N."/>
            <person name="Janssen P.H."/>
            <person name="Kuske C.R."/>
            <person name="Richardson P."/>
        </authorList>
    </citation>
    <scope>NUCLEOTIDE SEQUENCE</scope>
    <source>
        <strain evidence="8">Ellin6076</strain>
    </source>
</reference>
<dbReference type="Pfam" id="PF13424">
    <property type="entry name" value="TPR_12"/>
    <property type="match status" value="1"/>
</dbReference>
<feature type="domain" description="NodB homology" evidence="7">
    <location>
        <begin position="236"/>
        <end position="425"/>
    </location>
</feature>
<dbReference type="PROSITE" id="PS50293">
    <property type="entry name" value="TPR_REGION"/>
    <property type="match status" value="1"/>
</dbReference>
<evidence type="ECO:0000256" key="2">
    <source>
        <dbReference type="ARBA" id="ARBA00022729"/>
    </source>
</evidence>
<dbReference type="EMBL" id="CP000473">
    <property type="protein sequence ID" value="ABJ85391.1"/>
    <property type="molecule type" value="Genomic_DNA"/>
</dbReference>
<dbReference type="PROSITE" id="PS00018">
    <property type="entry name" value="EF_HAND_1"/>
    <property type="match status" value="1"/>
</dbReference>